<accession>A0A6B0RX70</accession>
<name>A0A6B0RX70_9CETA</name>
<gene>
    <name evidence="2" type="ORF">E5288_WYG005682</name>
</gene>
<evidence type="ECO:0000313" key="3">
    <source>
        <dbReference type="Proteomes" id="UP000322234"/>
    </source>
</evidence>
<organism evidence="2 3">
    <name type="scientific">Bos mutus</name>
    <name type="common">wild yak</name>
    <dbReference type="NCBI Taxonomy" id="72004"/>
    <lineage>
        <taxon>Eukaryota</taxon>
        <taxon>Metazoa</taxon>
        <taxon>Chordata</taxon>
        <taxon>Craniata</taxon>
        <taxon>Vertebrata</taxon>
        <taxon>Euteleostomi</taxon>
        <taxon>Mammalia</taxon>
        <taxon>Eutheria</taxon>
        <taxon>Laurasiatheria</taxon>
        <taxon>Artiodactyla</taxon>
        <taxon>Ruminantia</taxon>
        <taxon>Pecora</taxon>
        <taxon>Bovidae</taxon>
        <taxon>Bovinae</taxon>
        <taxon>Bos</taxon>
    </lineage>
</organism>
<dbReference type="Proteomes" id="UP000322234">
    <property type="component" value="Unassembled WGS sequence"/>
</dbReference>
<feature type="compositionally biased region" description="Polar residues" evidence="1">
    <location>
        <begin position="19"/>
        <end position="31"/>
    </location>
</feature>
<feature type="compositionally biased region" description="Basic and acidic residues" evidence="1">
    <location>
        <begin position="1"/>
        <end position="15"/>
    </location>
</feature>
<reference evidence="2" key="1">
    <citation type="submission" date="2019-10" db="EMBL/GenBank/DDBJ databases">
        <title>The sequence and de novo assembly of the wild yak genome.</title>
        <authorList>
            <person name="Liu Y."/>
        </authorList>
    </citation>
    <scope>NUCLEOTIDE SEQUENCE [LARGE SCALE GENOMIC DNA]</scope>
    <source>
        <strain evidence="2">WY2019</strain>
    </source>
</reference>
<evidence type="ECO:0000256" key="1">
    <source>
        <dbReference type="SAM" id="MobiDB-lite"/>
    </source>
</evidence>
<comment type="caution">
    <text evidence="2">The sequence shown here is derived from an EMBL/GenBank/DDBJ whole genome shotgun (WGS) entry which is preliminary data.</text>
</comment>
<dbReference type="AlphaFoldDB" id="A0A6B0RX70"/>
<evidence type="ECO:0000313" key="2">
    <source>
        <dbReference type="EMBL" id="MXQ92574.1"/>
    </source>
</evidence>
<protein>
    <submittedName>
        <fullName evidence="2">Uncharacterized protein</fullName>
    </submittedName>
</protein>
<dbReference type="EMBL" id="VBQZ03000084">
    <property type="protein sequence ID" value="MXQ92574.1"/>
    <property type="molecule type" value="Genomic_DNA"/>
</dbReference>
<proteinExistence type="predicted"/>
<feature type="region of interest" description="Disordered" evidence="1">
    <location>
        <begin position="1"/>
        <end position="60"/>
    </location>
</feature>
<keyword evidence="3" id="KW-1185">Reference proteome</keyword>
<sequence length="114" mass="12525">MQYEQKECGLGRTEDLPGGTTNTDLQETAQPTGIPKEKSDKHRKTTKSVSPPFSNRPLFPVDPTVLMGKCNRDAAAGGFSGILATFQTENFSKHRDGFRLHHVPGAPRMMPKAE</sequence>